<evidence type="ECO:0000259" key="5">
    <source>
        <dbReference type="SMART" id="SM00237"/>
    </source>
</evidence>
<accession>A0ABT7VVP2</accession>
<name>A0ABT7VVP2_9GAMM</name>
<evidence type="ECO:0000256" key="4">
    <source>
        <dbReference type="ARBA" id="ARBA00023065"/>
    </source>
</evidence>
<feature type="domain" description="Calx-beta" evidence="5">
    <location>
        <begin position="68"/>
        <end position="163"/>
    </location>
</feature>
<dbReference type="Proteomes" id="UP001171945">
    <property type="component" value="Unassembled WGS sequence"/>
</dbReference>
<proteinExistence type="predicted"/>
<dbReference type="InterPro" id="IPR003644">
    <property type="entry name" value="Calx_beta"/>
</dbReference>
<dbReference type="InterPro" id="IPR051171">
    <property type="entry name" value="CaCA"/>
</dbReference>
<dbReference type="SUPFAM" id="SSF141072">
    <property type="entry name" value="CalX-like"/>
    <property type="match status" value="1"/>
</dbReference>
<feature type="non-terminal residue" evidence="6">
    <location>
        <position position="1"/>
    </location>
</feature>
<gene>
    <name evidence="6" type="ORF">QUF54_09835</name>
</gene>
<dbReference type="InterPro" id="IPR038081">
    <property type="entry name" value="CalX-like_sf"/>
</dbReference>
<sequence length="353" mass="39865">QGNAKMGERQQATLEILNDEIQELPILTPSPPDIVIEPTCETQKPNEQQVIELIYNNPEICKTLEIFKTLEISPSQLQFAESDYTADEEEGEIIITVKRTGNSENEISINYKVLEGTATHSDYNIQNDTLIWEAGDEDEKTLTIFISNDNEIENEETLHLILFNPSKSIVLIQPSTTLNIIDSTPLPNLEQGMLIDSSHEIIDSDTYFTGGISVNGQAYQNDFDLLLSSHQQYNIIGKITIDKNLLPEKADILVVAGYTPSHSSETLYMFTPGGIPIVWDKNLDNLLPFKRKVILQETLTVNIYKGELPPGKIRVFFGYRFENGEIVFNGNQPIEVNVRTLPSFTQNLRLFEK</sequence>
<evidence type="ECO:0000256" key="2">
    <source>
        <dbReference type="ARBA" id="ARBA00022737"/>
    </source>
</evidence>
<evidence type="ECO:0000313" key="6">
    <source>
        <dbReference type="EMBL" id="MDM8563642.1"/>
    </source>
</evidence>
<keyword evidence="3" id="KW-0106">Calcium</keyword>
<evidence type="ECO:0000256" key="3">
    <source>
        <dbReference type="ARBA" id="ARBA00022837"/>
    </source>
</evidence>
<organism evidence="6 7">
    <name type="scientific">Candidatus Marithioploca araucensis</name>
    <dbReference type="NCBI Taxonomy" id="70273"/>
    <lineage>
        <taxon>Bacteria</taxon>
        <taxon>Pseudomonadati</taxon>
        <taxon>Pseudomonadota</taxon>
        <taxon>Gammaproteobacteria</taxon>
        <taxon>Thiotrichales</taxon>
        <taxon>Thiotrichaceae</taxon>
        <taxon>Candidatus Marithioploca</taxon>
    </lineage>
</organism>
<dbReference type="Gene3D" id="2.60.40.2030">
    <property type="match status" value="1"/>
</dbReference>
<dbReference type="SMART" id="SM00237">
    <property type="entry name" value="Calx_beta"/>
    <property type="match status" value="1"/>
</dbReference>
<evidence type="ECO:0000256" key="1">
    <source>
        <dbReference type="ARBA" id="ARBA00022729"/>
    </source>
</evidence>
<keyword evidence="2" id="KW-0677">Repeat</keyword>
<keyword evidence="1" id="KW-0732">Signal</keyword>
<keyword evidence="4" id="KW-0813">Transport</keyword>
<keyword evidence="4" id="KW-0406">Ion transport</keyword>
<keyword evidence="7" id="KW-1185">Reference proteome</keyword>
<comment type="caution">
    <text evidence="6">The sequence shown here is derived from an EMBL/GenBank/DDBJ whole genome shotgun (WGS) entry which is preliminary data.</text>
</comment>
<dbReference type="PANTHER" id="PTHR11878">
    <property type="entry name" value="SODIUM/CALCIUM EXCHANGER"/>
    <property type="match status" value="1"/>
</dbReference>
<protein>
    <submittedName>
        <fullName evidence="6">Calx-beta domain-containing protein</fullName>
    </submittedName>
</protein>
<evidence type="ECO:0000313" key="7">
    <source>
        <dbReference type="Proteomes" id="UP001171945"/>
    </source>
</evidence>
<dbReference type="EMBL" id="JAUCGM010000770">
    <property type="protein sequence ID" value="MDM8563642.1"/>
    <property type="molecule type" value="Genomic_DNA"/>
</dbReference>
<dbReference type="PANTHER" id="PTHR11878:SF70">
    <property type="entry name" value="CALX-BETA DOMAIN-CONTAINING PROTEIN"/>
    <property type="match status" value="1"/>
</dbReference>
<dbReference type="Pfam" id="PF03160">
    <property type="entry name" value="Calx-beta"/>
    <property type="match status" value="1"/>
</dbReference>
<reference evidence="6" key="1">
    <citation type="submission" date="2023-06" db="EMBL/GenBank/DDBJ databases">
        <title>Uncultivated large filamentous bacteria from sulfidic sediments reveal new species and different genomic features in energy metabolism and defense.</title>
        <authorList>
            <person name="Fonseca A."/>
        </authorList>
    </citation>
    <scope>NUCLEOTIDE SEQUENCE</scope>
    <source>
        <strain evidence="6">HSG4</strain>
    </source>
</reference>